<sequence>MEKRVRRKKCSGGLPACKNFVGDYKDVDGVGCCEQCDKYVDDNPYDPYWEQMDIAFSDSKEYEELEKQGLVEDCDAYEKAFEKYQEEYEPWPIMRRRMAKARTVGRKS</sequence>
<dbReference type="EMBL" id="MN739646">
    <property type="protein sequence ID" value="QHT17922.1"/>
    <property type="molecule type" value="Genomic_DNA"/>
</dbReference>
<dbReference type="AlphaFoldDB" id="A0A6C0DNL1"/>
<protein>
    <submittedName>
        <fullName evidence="1">Uncharacterized protein</fullName>
    </submittedName>
</protein>
<name>A0A6C0DNL1_9ZZZZ</name>
<accession>A0A6C0DNL1</accession>
<evidence type="ECO:0000313" key="1">
    <source>
        <dbReference type="EMBL" id="QHT17922.1"/>
    </source>
</evidence>
<proteinExistence type="predicted"/>
<organism evidence="1">
    <name type="scientific">viral metagenome</name>
    <dbReference type="NCBI Taxonomy" id="1070528"/>
    <lineage>
        <taxon>unclassified sequences</taxon>
        <taxon>metagenomes</taxon>
        <taxon>organismal metagenomes</taxon>
    </lineage>
</organism>
<reference evidence="1" key="1">
    <citation type="journal article" date="2020" name="Nature">
        <title>Giant virus diversity and host interactions through global metagenomics.</title>
        <authorList>
            <person name="Schulz F."/>
            <person name="Roux S."/>
            <person name="Paez-Espino D."/>
            <person name="Jungbluth S."/>
            <person name="Walsh D.A."/>
            <person name="Denef V.J."/>
            <person name="McMahon K.D."/>
            <person name="Konstantinidis K.T."/>
            <person name="Eloe-Fadrosh E.A."/>
            <person name="Kyrpides N.C."/>
            <person name="Woyke T."/>
        </authorList>
    </citation>
    <scope>NUCLEOTIDE SEQUENCE</scope>
    <source>
        <strain evidence="1">GVMAG-M-3300023174-3</strain>
    </source>
</reference>